<evidence type="ECO:0000259" key="1">
    <source>
        <dbReference type="PROSITE" id="PS50011"/>
    </source>
</evidence>
<dbReference type="Gene3D" id="1.10.510.10">
    <property type="entry name" value="Transferase(Phosphotransferase) domain 1"/>
    <property type="match status" value="1"/>
</dbReference>
<keyword evidence="2" id="KW-0418">Kinase</keyword>
<keyword evidence="2" id="KW-0808">Transferase</keyword>
<dbReference type="InterPro" id="IPR011009">
    <property type="entry name" value="Kinase-like_dom_sf"/>
</dbReference>
<gene>
    <name evidence="2" type="ORF">ACFQ07_07560</name>
</gene>
<dbReference type="GO" id="GO:0004674">
    <property type="term" value="F:protein serine/threonine kinase activity"/>
    <property type="evidence" value="ECO:0007669"/>
    <property type="project" value="UniProtKB-KW"/>
</dbReference>
<comment type="caution">
    <text evidence="2">The sequence shown here is derived from an EMBL/GenBank/DDBJ whole genome shotgun (WGS) entry which is preliminary data.</text>
</comment>
<feature type="non-terminal residue" evidence="2">
    <location>
        <position position="109"/>
    </location>
</feature>
<evidence type="ECO:0000313" key="2">
    <source>
        <dbReference type="EMBL" id="MFD0852071.1"/>
    </source>
</evidence>
<evidence type="ECO:0000313" key="3">
    <source>
        <dbReference type="Proteomes" id="UP001597083"/>
    </source>
</evidence>
<dbReference type="PROSITE" id="PS50011">
    <property type="entry name" value="PROTEIN_KINASE_DOM"/>
    <property type="match status" value="1"/>
</dbReference>
<dbReference type="EMBL" id="JBHTIR010001040">
    <property type="protein sequence ID" value="MFD0852071.1"/>
    <property type="molecule type" value="Genomic_DNA"/>
</dbReference>
<dbReference type="Proteomes" id="UP001597083">
    <property type="component" value="Unassembled WGS sequence"/>
</dbReference>
<keyword evidence="2" id="KW-0723">Serine/threonine-protein kinase</keyword>
<accession>A0ABW3CC53</accession>
<proteinExistence type="predicted"/>
<dbReference type="SUPFAM" id="SSF56112">
    <property type="entry name" value="Protein kinase-like (PK-like)"/>
    <property type="match status" value="1"/>
</dbReference>
<name>A0ABW3CC53_9ACTN</name>
<reference evidence="3" key="1">
    <citation type="journal article" date="2019" name="Int. J. Syst. Evol. Microbiol.">
        <title>The Global Catalogue of Microorganisms (GCM) 10K type strain sequencing project: providing services to taxonomists for standard genome sequencing and annotation.</title>
        <authorList>
            <consortium name="The Broad Institute Genomics Platform"/>
            <consortium name="The Broad Institute Genome Sequencing Center for Infectious Disease"/>
            <person name="Wu L."/>
            <person name="Ma J."/>
        </authorList>
    </citation>
    <scope>NUCLEOTIDE SEQUENCE [LARGE SCALE GENOMIC DNA]</scope>
    <source>
        <strain evidence="3">JCM 31696</strain>
    </source>
</reference>
<organism evidence="2 3">
    <name type="scientific">Actinomadura adrarensis</name>
    <dbReference type="NCBI Taxonomy" id="1819600"/>
    <lineage>
        <taxon>Bacteria</taxon>
        <taxon>Bacillati</taxon>
        <taxon>Actinomycetota</taxon>
        <taxon>Actinomycetes</taxon>
        <taxon>Streptosporangiales</taxon>
        <taxon>Thermomonosporaceae</taxon>
        <taxon>Actinomadura</taxon>
    </lineage>
</organism>
<protein>
    <submittedName>
        <fullName evidence="2">Serine/threonine protein kinase</fullName>
    </submittedName>
</protein>
<keyword evidence="3" id="KW-1185">Reference proteome</keyword>
<dbReference type="InterPro" id="IPR000719">
    <property type="entry name" value="Prot_kinase_dom"/>
</dbReference>
<feature type="domain" description="Protein kinase" evidence="1">
    <location>
        <begin position="16"/>
        <end position="109"/>
    </location>
</feature>
<sequence>MAAPLFPNDPRQLGAYYLDGRLGEGGQGVVYEGYGPGGERVAVKALHGMRDRDREMLRRETWAWQRVATFCTAKVLHADLDGPIPFVVSEYVPGPNLREAVDRDGPYGA</sequence>